<protein>
    <recommendedName>
        <fullName evidence="1">DUF7918 domain-containing protein</fullName>
    </recommendedName>
</protein>
<dbReference type="Pfam" id="PF25534">
    <property type="entry name" value="DUF7918"/>
    <property type="match status" value="1"/>
</dbReference>
<dbReference type="AlphaFoldDB" id="A0A5C2SRR4"/>
<name>A0A5C2SRR4_9APHY</name>
<evidence type="ECO:0000313" key="3">
    <source>
        <dbReference type="Proteomes" id="UP000313359"/>
    </source>
</evidence>
<proteinExistence type="predicted"/>
<gene>
    <name evidence="2" type="ORF">L227DRAFT_133168</name>
</gene>
<accession>A0A5C2SRR4</accession>
<evidence type="ECO:0000259" key="1">
    <source>
        <dbReference type="Pfam" id="PF25534"/>
    </source>
</evidence>
<reference evidence="2" key="1">
    <citation type="journal article" date="2018" name="Genome Biol. Evol.">
        <title>Genomics and development of Lentinus tigrinus, a white-rot wood-decaying mushroom with dimorphic fruiting bodies.</title>
        <authorList>
            <person name="Wu B."/>
            <person name="Xu Z."/>
            <person name="Knudson A."/>
            <person name="Carlson A."/>
            <person name="Chen N."/>
            <person name="Kovaka S."/>
            <person name="LaButti K."/>
            <person name="Lipzen A."/>
            <person name="Pennachio C."/>
            <person name="Riley R."/>
            <person name="Schakwitz W."/>
            <person name="Umezawa K."/>
            <person name="Ohm R.A."/>
            <person name="Grigoriev I.V."/>
            <person name="Nagy L.G."/>
            <person name="Gibbons J."/>
            <person name="Hibbett D."/>
        </authorList>
    </citation>
    <scope>NUCLEOTIDE SEQUENCE [LARGE SCALE GENOMIC DNA]</scope>
    <source>
        <strain evidence="2">ALCF2SS1-6</strain>
    </source>
</reference>
<dbReference type="Proteomes" id="UP000313359">
    <property type="component" value="Unassembled WGS sequence"/>
</dbReference>
<evidence type="ECO:0000313" key="2">
    <source>
        <dbReference type="EMBL" id="RPD66114.1"/>
    </source>
</evidence>
<feature type="domain" description="DUF7918" evidence="1">
    <location>
        <begin position="7"/>
        <end position="147"/>
    </location>
</feature>
<dbReference type="InterPro" id="IPR057678">
    <property type="entry name" value="DUF7918"/>
</dbReference>
<dbReference type="EMBL" id="ML122251">
    <property type="protein sequence ID" value="RPD66114.1"/>
    <property type="molecule type" value="Genomic_DNA"/>
</dbReference>
<sequence length="167" mass="18852">MPKFSGASVSLRSEDKKLTEYEVDGVFKNGGLAVRLPLVRCWVASEAGKVFKIYLHVDRKQRKDGIAMYTWIDGRPTGDRLLLVEPDHAHRIDDGAEVGSNEVVQYRFADISVTDDESVVAPGSANSAVGEIEVTLYAYQNSRRGDRQPITGRVVHWEETKEPRRWY</sequence>
<organism evidence="2 3">
    <name type="scientific">Lentinus tigrinus ALCF2SS1-6</name>
    <dbReference type="NCBI Taxonomy" id="1328759"/>
    <lineage>
        <taxon>Eukaryota</taxon>
        <taxon>Fungi</taxon>
        <taxon>Dikarya</taxon>
        <taxon>Basidiomycota</taxon>
        <taxon>Agaricomycotina</taxon>
        <taxon>Agaricomycetes</taxon>
        <taxon>Polyporales</taxon>
        <taxon>Polyporaceae</taxon>
        <taxon>Lentinus</taxon>
    </lineage>
</organism>
<keyword evidence="3" id="KW-1185">Reference proteome</keyword>
<dbReference type="STRING" id="1328759.A0A5C2SRR4"/>
<dbReference type="OrthoDB" id="3364132at2759"/>